<keyword evidence="4" id="KW-1185">Reference proteome</keyword>
<comment type="caution">
    <text evidence="3">The sequence shown here is derived from an EMBL/GenBank/DDBJ whole genome shotgun (WGS) entry which is preliminary data.</text>
</comment>
<dbReference type="PANTHER" id="PTHR43312">
    <property type="entry name" value="D-THREO-ALDOSE 1-DEHYDROGENASE"/>
    <property type="match status" value="1"/>
</dbReference>
<organism evidence="3 4">
    <name type="scientific">Pseudofulvimonas gallinarii</name>
    <dbReference type="NCBI Taxonomy" id="634155"/>
    <lineage>
        <taxon>Bacteria</taxon>
        <taxon>Pseudomonadati</taxon>
        <taxon>Pseudomonadota</taxon>
        <taxon>Gammaproteobacteria</taxon>
        <taxon>Lysobacterales</taxon>
        <taxon>Rhodanobacteraceae</taxon>
        <taxon>Pseudofulvimonas</taxon>
    </lineage>
</organism>
<feature type="domain" description="NADP-dependent oxidoreductase" evidence="2">
    <location>
        <begin position="50"/>
        <end position="305"/>
    </location>
</feature>
<dbReference type="EMBL" id="SMAF01000013">
    <property type="protein sequence ID" value="TCS97382.1"/>
    <property type="molecule type" value="Genomic_DNA"/>
</dbReference>
<evidence type="ECO:0000313" key="4">
    <source>
        <dbReference type="Proteomes" id="UP000294599"/>
    </source>
</evidence>
<dbReference type="CDD" id="cd19095">
    <property type="entry name" value="AKR_PA4992-like"/>
    <property type="match status" value="1"/>
</dbReference>
<keyword evidence="1" id="KW-0732">Signal</keyword>
<feature type="signal peptide" evidence="1">
    <location>
        <begin position="1"/>
        <end position="26"/>
    </location>
</feature>
<gene>
    <name evidence="3" type="ORF">EDC25_11357</name>
</gene>
<dbReference type="Proteomes" id="UP000294599">
    <property type="component" value="Unassembled WGS sequence"/>
</dbReference>
<evidence type="ECO:0000256" key="1">
    <source>
        <dbReference type="SAM" id="SignalP"/>
    </source>
</evidence>
<protein>
    <submittedName>
        <fullName evidence="3">Aryl-alcohol dehydrogenase-like predicted oxidoreductase</fullName>
    </submittedName>
</protein>
<dbReference type="InterPro" id="IPR036812">
    <property type="entry name" value="NAD(P)_OxRdtase_dom_sf"/>
</dbReference>
<dbReference type="InterPro" id="IPR053135">
    <property type="entry name" value="AKR2_Oxidoreductase"/>
</dbReference>
<accession>A0A4R3LC66</accession>
<reference evidence="3 4" key="1">
    <citation type="submission" date="2019-03" db="EMBL/GenBank/DDBJ databases">
        <title>Genomic Encyclopedia of Type Strains, Phase IV (KMG-IV): sequencing the most valuable type-strain genomes for metagenomic binning, comparative biology and taxonomic classification.</title>
        <authorList>
            <person name="Goeker M."/>
        </authorList>
    </citation>
    <scope>NUCLEOTIDE SEQUENCE [LARGE SCALE GENOMIC DNA]</scope>
    <source>
        <strain evidence="3 4">DSM 21944</strain>
    </source>
</reference>
<dbReference type="InterPro" id="IPR023210">
    <property type="entry name" value="NADP_OxRdtase_dom"/>
</dbReference>
<feature type="chain" id="PRO_5030099265" evidence="1">
    <location>
        <begin position="27"/>
        <end position="315"/>
    </location>
</feature>
<dbReference type="Gene3D" id="3.20.20.100">
    <property type="entry name" value="NADP-dependent oxidoreductase domain"/>
    <property type="match status" value="1"/>
</dbReference>
<dbReference type="RefSeq" id="WP_123521077.1">
    <property type="nucleotide sequence ID" value="NZ_JBHLWF010000085.1"/>
</dbReference>
<sequence length="315" mass="34152">MNRRDYLKLSLAAGAALTFNPGALFASGASGRGPLITRAIPGKDERLPVVGLGSSATFSRVAGSEDAQALREVLSAMVEHGGTVFDTAPSYGASEQVAGAIARDLGLTDRLFWATKLNVAPRGGGAADPDAAKAQVEASFERAGKRPIDLIQVHNLGDVPVQLGLLKSLREAGRVRYIGVTTTFAPQYGQLEQVMRDEPLDFIGIDYAIDNRTMEERIFPLAQERGIGVLVYAPFGRTRLWEKVKDKALPEWAAEFDATSWGQFFLKFVASHPAVTVATPATSRVRHMVDNMGAAYGRLPDEAMRQRMIRHIESL</sequence>
<evidence type="ECO:0000313" key="3">
    <source>
        <dbReference type="EMBL" id="TCS97382.1"/>
    </source>
</evidence>
<name>A0A4R3LC66_9GAMM</name>
<dbReference type="OrthoDB" id="8563187at2"/>
<dbReference type="SUPFAM" id="SSF51430">
    <property type="entry name" value="NAD(P)-linked oxidoreductase"/>
    <property type="match status" value="1"/>
</dbReference>
<dbReference type="PANTHER" id="PTHR43312:SF1">
    <property type="entry name" value="NADP-DEPENDENT OXIDOREDUCTASE DOMAIN-CONTAINING PROTEIN"/>
    <property type="match status" value="1"/>
</dbReference>
<evidence type="ECO:0000259" key="2">
    <source>
        <dbReference type="Pfam" id="PF00248"/>
    </source>
</evidence>
<dbReference type="Pfam" id="PF00248">
    <property type="entry name" value="Aldo_ket_red"/>
    <property type="match status" value="1"/>
</dbReference>
<proteinExistence type="predicted"/>
<dbReference type="AlphaFoldDB" id="A0A4R3LC66"/>